<protein>
    <submittedName>
        <fullName evidence="2">Uncharacterized protein</fullName>
    </submittedName>
</protein>
<dbReference type="EMBL" id="GBEZ01024244">
    <property type="protein sequence ID" value="JAC62724.1"/>
    <property type="molecule type" value="Transcribed_RNA"/>
</dbReference>
<name>A0A061QW89_9CHLO</name>
<organism evidence="2">
    <name type="scientific">Tetraselmis sp. GSL018</name>
    <dbReference type="NCBI Taxonomy" id="582737"/>
    <lineage>
        <taxon>Eukaryota</taxon>
        <taxon>Viridiplantae</taxon>
        <taxon>Chlorophyta</taxon>
        <taxon>core chlorophytes</taxon>
        <taxon>Chlorodendrophyceae</taxon>
        <taxon>Chlorodendrales</taxon>
        <taxon>Chlorodendraceae</taxon>
        <taxon>Tetraselmis</taxon>
    </lineage>
</organism>
<evidence type="ECO:0000313" key="2">
    <source>
        <dbReference type="EMBL" id="JAC62724.1"/>
    </source>
</evidence>
<feature type="region of interest" description="Disordered" evidence="1">
    <location>
        <begin position="18"/>
        <end position="52"/>
    </location>
</feature>
<gene>
    <name evidence="2" type="ORF">TSPGSL018_22502</name>
</gene>
<proteinExistence type="predicted"/>
<feature type="compositionally biased region" description="Acidic residues" evidence="1">
    <location>
        <begin position="27"/>
        <end position="37"/>
    </location>
</feature>
<reference evidence="2" key="1">
    <citation type="submission" date="2014-05" db="EMBL/GenBank/DDBJ databases">
        <title>The transcriptome of the halophilic microalga Tetraselmis sp. GSL018 isolated from the Great Salt Lake, Utah.</title>
        <authorList>
            <person name="Jinkerson R.E."/>
            <person name="D'Adamo S."/>
            <person name="Posewitz M.C."/>
        </authorList>
    </citation>
    <scope>NUCLEOTIDE SEQUENCE</scope>
    <source>
        <strain evidence="2">GSL018</strain>
    </source>
</reference>
<evidence type="ECO:0000256" key="1">
    <source>
        <dbReference type="SAM" id="MobiDB-lite"/>
    </source>
</evidence>
<accession>A0A061QW89</accession>
<feature type="non-terminal residue" evidence="2">
    <location>
        <position position="52"/>
    </location>
</feature>
<dbReference type="AlphaFoldDB" id="A0A061QW89"/>
<sequence length="52" mass="5474">MQLGLANALAGLISNLGAQSNAGTDSDYSDDLFENSESESTTSNTEHKARLK</sequence>